<feature type="region of interest" description="Disordered" evidence="1">
    <location>
        <begin position="1"/>
        <end position="41"/>
    </location>
</feature>
<dbReference type="Proteomes" id="UP000310108">
    <property type="component" value="Unassembled WGS sequence"/>
</dbReference>
<dbReference type="EMBL" id="PJEX01000002">
    <property type="protein sequence ID" value="TKW60064.1"/>
    <property type="molecule type" value="Genomic_DNA"/>
</dbReference>
<organism evidence="2 3">
    <name type="scientific">Colletotrichum tanaceti</name>
    <dbReference type="NCBI Taxonomy" id="1306861"/>
    <lineage>
        <taxon>Eukaryota</taxon>
        <taxon>Fungi</taxon>
        <taxon>Dikarya</taxon>
        <taxon>Ascomycota</taxon>
        <taxon>Pezizomycotina</taxon>
        <taxon>Sordariomycetes</taxon>
        <taxon>Hypocreomycetidae</taxon>
        <taxon>Glomerellales</taxon>
        <taxon>Glomerellaceae</taxon>
        <taxon>Colletotrichum</taxon>
        <taxon>Colletotrichum destructivum species complex</taxon>
    </lineage>
</organism>
<reference evidence="2 3" key="1">
    <citation type="journal article" date="2019" name="PLoS ONE">
        <title>Comparative genome analysis indicates high evolutionary potential of pathogenicity genes in Colletotrichum tanaceti.</title>
        <authorList>
            <person name="Lelwala R.V."/>
            <person name="Korhonen P.K."/>
            <person name="Young N.D."/>
            <person name="Scott J.B."/>
            <person name="Ades P.A."/>
            <person name="Gasser R.B."/>
            <person name="Taylor P.W.J."/>
        </authorList>
    </citation>
    <scope>NUCLEOTIDE SEQUENCE [LARGE SCALE GENOMIC DNA]</scope>
    <source>
        <strain evidence="2">BRIP57314</strain>
    </source>
</reference>
<feature type="compositionally biased region" description="Polar residues" evidence="1">
    <location>
        <begin position="24"/>
        <end position="35"/>
    </location>
</feature>
<comment type="caution">
    <text evidence="2">The sequence shown here is derived from an EMBL/GenBank/DDBJ whole genome shotgun (WGS) entry which is preliminary data.</text>
</comment>
<evidence type="ECO:0000256" key="1">
    <source>
        <dbReference type="SAM" id="MobiDB-lite"/>
    </source>
</evidence>
<feature type="region of interest" description="Disordered" evidence="1">
    <location>
        <begin position="58"/>
        <end position="92"/>
    </location>
</feature>
<sequence length="772" mass="84473">MSDDNDHDADANNTNARDHAAWSESPSPTTFPSIETSHHPRDGFSALRFSVSISKAALRQPTTGLELDNTGGDDDDDNDNDGHDNDADDTDDDEHAEFLLQPIELCFHEPFVPAPGRPLSLHFENPDGVALYKAAPTVLTPTPPRYIVEYNPVLLCPTNQHGVEPNEHKNNKVSGGWQRGLMTVALPRPCPTVGLALTRILSSAVAASPLAVIVALLCLLLPLSLIPWPRDGCPSENLAEVQHATAVLPIFSEVLSVAEEWAEIPRILIDLEQQQQRKQNSVENMDLPILSRELEVVGELAHELVRDISRAHPYAKLSRSAASRLSNSISSSALWVTRLWKEYWTTEARLWIPNVVDQLESAQTYLNFVASLDDDASNLFFYSSSIPPLSSLPSSPDLFQRRRLQGQVLGNSTNGTAGRLTVLNDCDALDRILDEYQHTIHDLGNGVCPFFANCAASDEDDSVHRALPELHPICHLPPSPWPPSSSPFNDAHRLATFLEAARKLNREDQETRDQSNSARPGLIKFEPMWPSQDVREPNIVAITRHMATISSDIAALLEVARSVGMWDPLQSPPPAGKTRGWEDAASRLAALSLSLSMEWELAAISSTVATRALCSRLSALSSTVHDLMEGNGWVSIELLATSSLQATKKGRRLCLQCSHHVNVTHGLLPHPLDQAEDAHVLMERLEHSARGFASELDRLVAAEDRDTEARLLTRREASAESVASALGVDPSLIIDIGPADYEEASGETGEKDDGFYATLKRGASRAGSVFGF</sequence>
<accession>A0A4U6XVQ9</accession>
<evidence type="ECO:0000313" key="2">
    <source>
        <dbReference type="EMBL" id="TKW60064.1"/>
    </source>
</evidence>
<protein>
    <submittedName>
        <fullName evidence="2">Uncharacterized protein</fullName>
    </submittedName>
</protein>
<gene>
    <name evidence="2" type="ORF">CTA1_3139</name>
</gene>
<proteinExistence type="predicted"/>
<name>A0A4U6XVQ9_9PEZI</name>
<dbReference type="AlphaFoldDB" id="A0A4U6XVQ9"/>
<evidence type="ECO:0000313" key="3">
    <source>
        <dbReference type="Proteomes" id="UP000310108"/>
    </source>
</evidence>
<keyword evidence="3" id="KW-1185">Reference proteome</keyword>